<dbReference type="SUPFAM" id="SSF53254">
    <property type="entry name" value="Phosphoglycerate mutase-like"/>
    <property type="match status" value="1"/>
</dbReference>
<evidence type="ECO:0000313" key="3">
    <source>
        <dbReference type="Proteomes" id="UP000053259"/>
    </source>
</evidence>
<gene>
    <name evidence="2" type="ORF">PV09_04573</name>
</gene>
<feature type="compositionally biased region" description="Basic and acidic residues" evidence="1">
    <location>
        <begin position="224"/>
        <end position="241"/>
    </location>
</feature>
<dbReference type="EMBL" id="KN847541">
    <property type="protein sequence ID" value="KIW04271.1"/>
    <property type="molecule type" value="Genomic_DNA"/>
</dbReference>
<sequence length="312" mass="35826">MLRRKRKIIHFIRHAESDHNIAPFDTRLRDPYLSQKGRIQAEALGEQFPHLQDVDLIVCSPMKRAITTALLVFKKHLLSSKKQLIALPELQELSGKPCDTGSSLAELLTEFREEPLDLNHVPHNWESKDGAWSPTEQRTLARMTRARAWLRSRPETNIVVVGHAHCMQLLVRDAPEEYYNDGIEAIRLGLLPEWKNCEWRSFSAEVHQDHVLWFDELRASKKAKSRGENVPRLTNGKESRKSSQTSSEMPDEFDKNRSRSVWSSKSSQLPFPPDTSPDTVTRKARTWPNEAASSPSSPKQTRKLLSAIRIRK</sequence>
<dbReference type="InParanoid" id="A0A0D1XNW8"/>
<evidence type="ECO:0000313" key="2">
    <source>
        <dbReference type="EMBL" id="KIW04271.1"/>
    </source>
</evidence>
<organism evidence="2 3">
    <name type="scientific">Verruconis gallopava</name>
    <dbReference type="NCBI Taxonomy" id="253628"/>
    <lineage>
        <taxon>Eukaryota</taxon>
        <taxon>Fungi</taxon>
        <taxon>Dikarya</taxon>
        <taxon>Ascomycota</taxon>
        <taxon>Pezizomycotina</taxon>
        <taxon>Dothideomycetes</taxon>
        <taxon>Pleosporomycetidae</taxon>
        <taxon>Venturiales</taxon>
        <taxon>Sympoventuriaceae</taxon>
        <taxon>Verruconis</taxon>
    </lineage>
</organism>
<dbReference type="GO" id="GO:0016791">
    <property type="term" value="F:phosphatase activity"/>
    <property type="evidence" value="ECO:0007669"/>
    <property type="project" value="TreeGrafter"/>
</dbReference>
<dbReference type="InterPro" id="IPR050275">
    <property type="entry name" value="PGM_Phosphatase"/>
</dbReference>
<feature type="region of interest" description="Disordered" evidence="1">
    <location>
        <begin position="224"/>
        <end position="312"/>
    </location>
</feature>
<evidence type="ECO:0000256" key="1">
    <source>
        <dbReference type="SAM" id="MobiDB-lite"/>
    </source>
</evidence>
<dbReference type="AlphaFoldDB" id="A0A0D1XNW8"/>
<dbReference type="InterPro" id="IPR013078">
    <property type="entry name" value="His_Pase_superF_clade-1"/>
</dbReference>
<dbReference type="VEuPathDB" id="FungiDB:PV09_04573"/>
<dbReference type="PANTHER" id="PTHR48100">
    <property type="entry name" value="BROAD-SPECIFICITY PHOSPHATASE YOR283W-RELATED"/>
    <property type="match status" value="1"/>
</dbReference>
<dbReference type="Proteomes" id="UP000053259">
    <property type="component" value="Unassembled WGS sequence"/>
</dbReference>
<dbReference type="HOGENOM" id="CLU_039184_1_0_1"/>
<dbReference type="Gene3D" id="3.40.50.1240">
    <property type="entry name" value="Phosphoglycerate mutase-like"/>
    <property type="match status" value="1"/>
</dbReference>
<name>A0A0D1XNW8_9PEZI</name>
<reference evidence="2 3" key="1">
    <citation type="submission" date="2015-01" db="EMBL/GenBank/DDBJ databases">
        <title>The Genome Sequence of Ochroconis gallopava CBS43764.</title>
        <authorList>
            <consortium name="The Broad Institute Genomics Platform"/>
            <person name="Cuomo C."/>
            <person name="de Hoog S."/>
            <person name="Gorbushina A."/>
            <person name="Stielow B."/>
            <person name="Teixiera M."/>
            <person name="Abouelleil A."/>
            <person name="Chapman S.B."/>
            <person name="Priest M."/>
            <person name="Young S.K."/>
            <person name="Wortman J."/>
            <person name="Nusbaum C."/>
            <person name="Birren B."/>
        </authorList>
    </citation>
    <scope>NUCLEOTIDE SEQUENCE [LARGE SCALE GENOMIC DNA]</scope>
    <source>
        <strain evidence="2 3">CBS 43764</strain>
    </source>
</reference>
<dbReference type="Pfam" id="PF00300">
    <property type="entry name" value="His_Phos_1"/>
    <property type="match status" value="1"/>
</dbReference>
<proteinExistence type="predicted"/>
<dbReference type="GeneID" id="27312546"/>
<dbReference type="PANTHER" id="PTHR48100:SF54">
    <property type="entry name" value="PHOSPHATASE SPAC5H10.03-RELATED"/>
    <property type="match status" value="1"/>
</dbReference>
<dbReference type="InterPro" id="IPR029033">
    <property type="entry name" value="His_PPase_superfam"/>
</dbReference>
<keyword evidence="3" id="KW-1185">Reference proteome</keyword>
<dbReference type="RefSeq" id="XP_016214140.1">
    <property type="nucleotide sequence ID" value="XM_016357938.1"/>
</dbReference>
<dbReference type="SMART" id="SM00855">
    <property type="entry name" value="PGAM"/>
    <property type="match status" value="1"/>
</dbReference>
<dbReference type="CDD" id="cd07067">
    <property type="entry name" value="HP_PGM_like"/>
    <property type="match status" value="1"/>
</dbReference>
<protein>
    <recommendedName>
        <fullName evidence="4">Phosphoglycerate mutase</fullName>
    </recommendedName>
</protein>
<dbReference type="OrthoDB" id="496981at2759"/>
<accession>A0A0D1XNW8</accession>
<dbReference type="GO" id="GO:0005737">
    <property type="term" value="C:cytoplasm"/>
    <property type="evidence" value="ECO:0007669"/>
    <property type="project" value="TreeGrafter"/>
</dbReference>
<evidence type="ECO:0008006" key="4">
    <source>
        <dbReference type="Google" id="ProtNLM"/>
    </source>
</evidence>